<evidence type="ECO:0000256" key="3">
    <source>
        <dbReference type="ARBA" id="ARBA00022989"/>
    </source>
</evidence>
<dbReference type="EMBL" id="CM003611">
    <property type="protein sequence ID" value="KYP61083.1"/>
    <property type="molecule type" value="Genomic_DNA"/>
</dbReference>
<dbReference type="Gramene" id="C.cajan_22834.t">
    <property type="protein sequence ID" value="C.cajan_22834.t.cds1"/>
    <property type="gene ID" value="C.cajan_22834"/>
</dbReference>
<organism evidence="5 6">
    <name type="scientific">Cajanus cajan</name>
    <name type="common">Pigeon pea</name>
    <name type="synonym">Cajanus indicus</name>
    <dbReference type="NCBI Taxonomy" id="3821"/>
    <lineage>
        <taxon>Eukaryota</taxon>
        <taxon>Viridiplantae</taxon>
        <taxon>Streptophyta</taxon>
        <taxon>Embryophyta</taxon>
        <taxon>Tracheophyta</taxon>
        <taxon>Spermatophyta</taxon>
        <taxon>Magnoliopsida</taxon>
        <taxon>eudicotyledons</taxon>
        <taxon>Gunneridae</taxon>
        <taxon>Pentapetalae</taxon>
        <taxon>rosids</taxon>
        <taxon>fabids</taxon>
        <taxon>Fabales</taxon>
        <taxon>Fabaceae</taxon>
        <taxon>Papilionoideae</taxon>
        <taxon>50 kb inversion clade</taxon>
        <taxon>NPAAA clade</taxon>
        <taxon>indigoferoid/millettioid clade</taxon>
        <taxon>Phaseoleae</taxon>
        <taxon>Cajanus</taxon>
    </lineage>
</organism>
<proteinExistence type="predicted"/>
<keyword evidence="4" id="KW-0472">Membrane</keyword>
<keyword evidence="3" id="KW-1133">Transmembrane helix</keyword>
<accession>A0A151T200</accession>
<protein>
    <submittedName>
        <fullName evidence="5">Uncharacterized protein</fullName>
    </submittedName>
</protein>
<keyword evidence="2" id="KW-0812">Transmembrane</keyword>
<evidence type="ECO:0000313" key="6">
    <source>
        <dbReference type="Proteomes" id="UP000075243"/>
    </source>
</evidence>
<evidence type="ECO:0000256" key="2">
    <source>
        <dbReference type="ARBA" id="ARBA00022692"/>
    </source>
</evidence>
<dbReference type="AlphaFoldDB" id="A0A151T200"/>
<evidence type="ECO:0000256" key="4">
    <source>
        <dbReference type="ARBA" id="ARBA00023136"/>
    </source>
</evidence>
<sequence length="63" mass="7281">MEWDLVMIDAPKGYFAKASGRMATIFSTAVMARDRKGSGVTHVFLHDVDQKVEKIYTEEFLWR</sequence>
<name>A0A151T200_CAJCA</name>
<dbReference type="InterPro" id="IPR006514">
    <property type="entry name" value="IRX15/GXM/AGM"/>
</dbReference>
<gene>
    <name evidence="5" type="ORF">KK1_023507</name>
</gene>
<dbReference type="Pfam" id="PF21729">
    <property type="entry name" value="IRX15_IRX15L_GXM"/>
    <property type="match status" value="1"/>
</dbReference>
<evidence type="ECO:0000256" key="1">
    <source>
        <dbReference type="ARBA" id="ARBA00004194"/>
    </source>
</evidence>
<dbReference type="Proteomes" id="UP000075243">
    <property type="component" value="Chromosome 9"/>
</dbReference>
<dbReference type="OMA" id="RTRWHRV"/>
<dbReference type="PANTHER" id="PTHR31444">
    <property type="entry name" value="OS11G0490100 PROTEIN"/>
    <property type="match status" value="1"/>
</dbReference>
<evidence type="ECO:0000313" key="5">
    <source>
        <dbReference type="EMBL" id="KYP61083.1"/>
    </source>
</evidence>
<dbReference type="STRING" id="3821.A0A151T200"/>
<dbReference type="GO" id="GO:0000139">
    <property type="term" value="C:Golgi membrane"/>
    <property type="evidence" value="ECO:0007669"/>
    <property type="project" value="UniProtKB-SubCell"/>
</dbReference>
<reference evidence="5 6" key="1">
    <citation type="journal article" date="2012" name="Nat. Biotechnol.">
        <title>Draft genome sequence of pigeonpea (Cajanus cajan), an orphan legume crop of resource-poor farmers.</title>
        <authorList>
            <person name="Varshney R.K."/>
            <person name="Chen W."/>
            <person name="Li Y."/>
            <person name="Bharti A.K."/>
            <person name="Saxena R.K."/>
            <person name="Schlueter J.A."/>
            <person name="Donoghue M.T."/>
            <person name="Azam S."/>
            <person name="Fan G."/>
            <person name="Whaley A.M."/>
            <person name="Farmer A.D."/>
            <person name="Sheridan J."/>
            <person name="Iwata A."/>
            <person name="Tuteja R."/>
            <person name="Penmetsa R.V."/>
            <person name="Wu W."/>
            <person name="Upadhyaya H.D."/>
            <person name="Yang S.P."/>
            <person name="Shah T."/>
            <person name="Saxena K.B."/>
            <person name="Michael T."/>
            <person name="McCombie W.R."/>
            <person name="Yang B."/>
            <person name="Zhang G."/>
            <person name="Yang H."/>
            <person name="Wang J."/>
            <person name="Spillane C."/>
            <person name="Cook D.R."/>
            <person name="May G.D."/>
            <person name="Xu X."/>
            <person name="Jackson S.A."/>
        </authorList>
    </citation>
    <scope>NUCLEOTIDE SEQUENCE [LARGE SCALE GENOMIC DNA]</scope>
    <source>
        <strain evidence="6">cv. Asha</strain>
    </source>
</reference>
<keyword evidence="6" id="KW-1185">Reference proteome</keyword>
<dbReference type="GO" id="GO:0045492">
    <property type="term" value="P:xylan biosynthetic process"/>
    <property type="evidence" value="ECO:0007669"/>
    <property type="project" value="InterPro"/>
</dbReference>
<comment type="subcellular location">
    <subcellularLocation>
        <location evidence="1">Golgi apparatus membrane</location>
        <topology evidence="1">Single-pass membrane protein</topology>
    </subcellularLocation>
</comment>